<dbReference type="RefSeq" id="WP_110264244.1">
    <property type="nucleotide sequence ID" value="NZ_CAKZQT010000013.1"/>
</dbReference>
<dbReference type="InterPro" id="IPR015943">
    <property type="entry name" value="WD40/YVTN_repeat-like_dom_sf"/>
</dbReference>
<evidence type="ECO:0000313" key="2">
    <source>
        <dbReference type="EMBL" id="PXV70593.1"/>
    </source>
</evidence>
<evidence type="ECO:0000256" key="1">
    <source>
        <dbReference type="SAM" id="SignalP"/>
    </source>
</evidence>
<keyword evidence="1" id="KW-0732">Signal</keyword>
<dbReference type="Gene3D" id="2.130.10.10">
    <property type="entry name" value="YVTN repeat-like/Quinoprotein amine dehydrogenase"/>
    <property type="match status" value="2"/>
</dbReference>
<dbReference type="PANTHER" id="PTHR47197">
    <property type="entry name" value="PROTEIN NIRF"/>
    <property type="match status" value="1"/>
</dbReference>
<dbReference type="Proteomes" id="UP000248330">
    <property type="component" value="Unassembled WGS sequence"/>
</dbReference>
<gene>
    <name evidence="2" type="ORF">C8D93_102452</name>
</gene>
<protein>
    <submittedName>
        <fullName evidence="2">YVTN family beta-propeller protein</fullName>
    </submittedName>
</protein>
<name>A0A318EDK8_9GAMM</name>
<dbReference type="PANTHER" id="PTHR47197:SF3">
    <property type="entry name" value="DIHYDRO-HEME D1 DEHYDROGENASE"/>
    <property type="match status" value="1"/>
</dbReference>
<reference evidence="2 3" key="1">
    <citation type="submission" date="2018-04" db="EMBL/GenBank/DDBJ databases">
        <title>Genomic Encyclopedia of Type Strains, Phase IV (KMG-IV): sequencing the most valuable type-strain genomes for metagenomic binning, comparative biology and taxonomic classification.</title>
        <authorList>
            <person name="Goeker M."/>
        </authorList>
    </citation>
    <scope>NUCLEOTIDE SEQUENCE [LARGE SCALE GENOMIC DNA]</scope>
    <source>
        <strain evidence="2 3">DSM 104150</strain>
    </source>
</reference>
<dbReference type="InterPro" id="IPR051200">
    <property type="entry name" value="Host-pathogen_enzymatic-act"/>
</dbReference>
<keyword evidence="3" id="KW-1185">Reference proteome</keyword>
<sequence>MGPTPNSIGLRLAAAICCTLLWAGAATAQDGTTHGGAAVDDGALRDVVVVGNNWDGTADIFDPDSFEVLKRVNIVPDRAERIDEIEASVLRSLYFQLIRKFIGEGHDQFVDDLFTSSDGRRLFVSRPSFADVIAIDVASGDIVWRTPVEGYRADHAAISPDGRIFLVSASTARKVHAIDTETGRIVGGFDSGDQPHESNYSQDGERIYHASIGKVFVPTTSKWLDWIKGDRWVQIVDARTYEVLERFDIGEKLEAFGMPWIDSAVRPMAVTPDESHLYLQVSFFHGLFEYDLAEQKITRALQLPVPDEIEALPYHKYQLNSAHHGLAINAQGTKLCVAGTMSGYAAIVDRASFDFDIVTLSEDPLGAKPYWSTESHDGRHCYVSVSEQDRVAVIDFDTAREIASVPVGDHPQRVRTGRLHRDALADGAEGRAQP</sequence>
<organism evidence="2 3">
    <name type="scientific">Sinimarinibacterium flocculans</name>
    <dbReference type="NCBI Taxonomy" id="985250"/>
    <lineage>
        <taxon>Bacteria</taxon>
        <taxon>Pseudomonadati</taxon>
        <taxon>Pseudomonadota</taxon>
        <taxon>Gammaproteobacteria</taxon>
        <taxon>Nevskiales</taxon>
        <taxon>Nevskiaceae</taxon>
        <taxon>Sinimarinibacterium</taxon>
    </lineage>
</organism>
<dbReference type="InterPro" id="IPR011045">
    <property type="entry name" value="N2O_reductase_N"/>
</dbReference>
<dbReference type="AlphaFoldDB" id="A0A318EDK8"/>
<dbReference type="EMBL" id="QICN01000002">
    <property type="protein sequence ID" value="PXV70593.1"/>
    <property type="molecule type" value="Genomic_DNA"/>
</dbReference>
<feature type="signal peptide" evidence="1">
    <location>
        <begin position="1"/>
        <end position="28"/>
    </location>
</feature>
<accession>A0A318EDK8</accession>
<dbReference type="SUPFAM" id="SSF50974">
    <property type="entry name" value="Nitrous oxide reductase, N-terminal domain"/>
    <property type="match status" value="1"/>
</dbReference>
<feature type="chain" id="PRO_5016381107" evidence="1">
    <location>
        <begin position="29"/>
        <end position="434"/>
    </location>
</feature>
<evidence type="ECO:0000313" key="3">
    <source>
        <dbReference type="Proteomes" id="UP000248330"/>
    </source>
</evidence>
<proteinExistence type="predicted"/>
<comment type="caution">
    <text evidence="2">The sequence shown here is derived from an EMBL/GenBank/DDBJ whole genome shotgun (WGS) entry which is preliminary data.</text>
</comment>
<dbReference type="OrthoDB" id="145213at2"/>